<comment type="caution">
    <text evidence="2">The sequence shown here is derived from an EMBL/GenBank/DDBJ whole genome shotgun (WGS) entry which is preliminary data.</text>
</comment>
<dbReference type="OrthoDB" id="9800412at2"/>
<organism evidence="2 3">
    <name type="scientific">Telmatospirillum siberiense</name>
    <dbReference type="NCBI Taxonomy" id="382514"/>
    <lineage>
        <taxon>Bacteria</taxon>
        <taxon>Pseudomonadati</taxon>
        <taxon>Pseudomonadota</taxon>
        <taxon>Alphaproteobacteria</taxon>
        <taxon>Rhodospirillales</taxon>
        <taxon>Rhodospirillaceae</taxon>
        <taxon>Telmatospirillum</taxon>
    </lineage>
</organism>
<dbReference type="InterPro" id="IPR036760">
    <property type="entry name" value="SspB-like_sf"/>
</dbReference>
<gene>
    <name evidence="2" type="ORF">CWS72_10770</name>
</gene>
<evidence type="ECO:0000313" key="2">
    <source>
        <dbReference type="EMBL" id="PKU24574.1"/>
    </source>
</evidence>
<feature type="region of interest" description="Disordered" evidence="1">
    <location>
        <begin position="120"/>
        <end position="153"/>
    </location>
</feature>
<protein>
    <recommendedName>
        <fullName evidence="4">Stringent starvation protein B</fullName>
    </recommendedName>
</protein>
<evidence type="ECO:0000256" key="1">
    <source>
        <dbReference type="SAM" id="MobiDB-lite"/>
    </source>
</evidence>
<accession>A0A2N3PVY8</accession>
<name>A0A2N3PVY8_9PROT</name>
<dbReference type="SUPFAM" id="SSF101738">
    <property type="entry name" value="SspB-like"/>
    <property type="match status" value="1"/>
</dbReference>
<dbReference type="RefSeq" id="WP_101250610.1">
    <property type="nucleotide sequence ID" value="NZ_PIUM01000010.1"/>
</dbReference>
<dbReference type="InterPro" id="IPR007481">
    <property type="entry name" value="SspB"/>
</dbReference>
<sequence length="165" mass="18421">MAKTVLRYDKMVEDALRGVLRDSLIASQDGLPGDHHFYITFRTRHPGVDISEHIRGRYPDEMTIVLQHQYWGLEVTPEWFEVTLSFNRVNERLHIPFAAVTAFADPSAKFGLQFQADTSIETEGPESESELISAEPEAEEIAPTPAPAPAEAGGQVIALDAFRKK</sequence>
<dbReference type="Gene3D" id="2.30.30.220">
    <property type="entry name" value="SspB-like"/>
    <property type="match status" value="1"/>
</dbReference>
<dbReference type="EMBL" id="PIUM01000010">
    <property type="protein sequence ID" value="PKU24574.1"/>
    <property type="molecule type" value="Genomic_DNA"/>
</dbReference>
<evidence type="ECO:0008006" key="4">
    <source>
        <dbReference type="Google" id="ProtNLM"/>
    </source>
</evidence>
<dbReference type="Proteomes" id="UP000233293">
    <property type="component" value="Unassembled WGS sequence"/>
</dbReference>
<dbReference type="AlphaFoldDB" id="A0A2N3PVY8"/>
<reference evidence="3" key="1">
    <citation type="submission" date="2017-12" db="EMBL/GenBank/DDBJ databases">
        <title>Draft genome sequence of Telmatospirillum siberiense 26-4b1T, an acidotolerant peatland alphaproteobacterium potentially involved in sulfur cycling.</title>
        <authorList>
            <person name="Hausmann B."/>
            <person name="Pjevac P."/>
            <person name="Schreck K."/>
            <person name="Herbold C.W."/>
            <person name="Daims H."/>
            <person name="Wagner M."/>
            <person name="Pester M."/>
            <person name="Loy A."/>
        </authorList>
    </citation>
    <scope>NUCLEOTIDE SEQUENCE [LARGE SCALE GENOMIC DNA]</scope>
    <source>
        <strain evidence="3">26-4b1</strain>
    </source>
</reference>
<evidence type="ECO:0000313" key="3">
    <source>
        <dbReference type="Proteomes" id="UP000233293"/>
    </source>
</evidence>
<dbReference type="Pfam" id="PF04386">
    <property type="entry name" value="SspB"/>
    <property type="match status" value="1"/>
</dbReference>
<proteinExistence type="predicted"/>
<keyword evidence="3" id="KW-1185">Reference proteome</keyword>